<dbReference type="InterPro" id="IPR046342">
    <property type="entry name" value="CBS_dom_sf"/>
</dbReference>
<reference evidence="12" key="1">
    <citation type="journal article" date="2019" name="Int. J. Syst. Evol. Microbiol.">
        <title>The Global Catalogue of Microorganisms (GCM) 10K type strain sequencing project: providing services to taxonomists for standard genome sequencing and annotation.</title>
        <authorList>
            <consortium name="The Broad Institute Genomics Platform"/>
            <consortium name="The Broad Institute Genome Sequencing Center for Infectious Disease"/>
            <person name="Wu L."/>
            <person name="Ma J."/>
        </authorList>
    </citation>
    <scope>NUCLEOTIDE SEQUENCE [LARGE SCALE GENOMIC DNA]</scope>
    <source>
        <strain evidence="12">KCTC 22228</strain>
    </source>
</reference>
<dbReference type="PANTHER" id="PTHR43869:SF1">
    <property type="entry name" value="GLYCINE BETAINE_PROLINE BETAINE TRANSPORT SYSTEM ATP-BINDING PROTEIN PROV"/>
    <property type="match status" value="1"/>
</dbReference>
<keyword evidence="12" id="KW-1185">Reference proteome</keyword>
<dbReference type="SUPFAM" id="SSF52540">
    <property type="entry name" value="P-loop containing nucleoside triphosphate hydrolases"/>
    <property type="match status" value="1"/>
</dbReference>
<dbReference type="PROSITE" id="PS51371">
    <property type="entry name" value="CBS"/>
    <property type="match status" value="1"/>
</dbReference>
<keyword evidence="7" id="KW-1003">Cell membrane</keyword>
<feature type="region of interest" description="Disordered" evidence="8">
    <location>
        <begin position="400"/>
        <end position="433"/>
    </location>
</feature>
<dbReference type="PROSITE" id="PS50893">
    <property type="entry name" value="ABC_TRANSPORTER_2"/>
    <property type="match status" value="1"/>
</dbReference>
<evidence type="ECO:0000256" key="6">
    <source>
        <dbReference type="PROSITE-ProRule" id="PRU00703"/>
    </source>
</evidence>
<keyword evidence="2 7" id="KW-0813">Transport</keyword>
<comment type="caution">
    <text evidence="11">The sequence shown here is derived from an EMBL/GenBank/DDBJ whole genome shotgun (WGS) entry which is preliminary data.</text>
</comment>
<keyword evidence="5" id="KW-0029">Amino-acid transport</keyword>
<comment type="subunit">
    <text evidence="7">The complex is probably composed of two ATP-binding proteins, two transmembrane proteins and a solute-binding protein.</text>
</comment>
<dbReference type="InterPro" id="IPR003439">
    <property type="entry name" value="ABC_transporter-like_ATP-bd"/>
</dbReference>
<dbReference type="Proteomes" id="UP000653056">
    <property type="component" value="Unassembled WGS sequence"/>
</dbReference>
<keyword evidence="4 7" id="KW-0067">ATP-binding</keyword>
<dbReference type="InterPro" id="IPR051921">
    <property type="entry name" value="ABC_osmolyte_uptake_ATP-bind"/>
</dbReference>
<dbReference type="InterPro" id="IPR005892">
    <property type="entry name" value="Gly-betaine_transp_ATP-bd"/>
</dbReference>
<keyword evidence="7" id="KW-0997">Cell inner membrane</keyword>
<feature type="domain" description="CBS" evidence="10">
    <location>
        <begin position="287"/>
        <end position="346"/>
    </location>
</feature>
<dbReference type="InterPro" id="IPR017871">
    <property type="entry name" value="ABC_transporter-like_CS"/>
</dbReference>
<feature type="domain" description="ABC transporter" evidence="9">
    <location>
        <begin position="38"/>
        <end position="274"/>
    </location>
</feature>
<dbReference type="PANTHER" id="PTHR43869">
    <property type="entry name" value="GLYCINE BETAINE/PROLINE BETAINE TRANSPORT SYSTEM ATP-BINDING PROTEIN PROV"/>
    <property type="match status" value="1"/>
</dbReference>
<evidence type="ECO:0000313" key="12">
    <source>
        <dbReference type="Proteomes" id="UP000653056"/>
    </source>
</evidence>
<dbReference type="Pfam" id="PF00571">
    <property type="entry name" value="CBS"/>
    <property type="match status" value="1"/>
</dbReference>
<comment type="similarity">
    <text evidence="1 7">Belongs to the ABC transporter superfamily.</text>
</comment>
<evidence type="ECO:0000256" key="1">
    <source>
        <dbReference type="ARBA" id="ARBA00005417"/>
    </source>
</evidence>
<evidence type="ECO:0000256" key="2">
    <source>
        <dbReference type="ARBA" id="ARBA00022448"/>
    </source>
</evidence>
<keyword evidence="6" id="KW-0129">CBS domain</keyword>
<organism evidence="11 12">
    <name type="scientific">Litchfieldella qijiaojingensis</name>
    <dbReference type="NCBI Taxonomy" id="980347"/>
    <lineage>
        <taxon>Bacteria</taxon>
        <taxon>Pseudomonadati</taxon>
        <taxon>Pseudomonadota</taxon>
        <taxon>Gammaproteobacteria</taxon>
        <taxon>Oceanospirillales</taxon>
        <taxon>Halomonadaceae</taxon>
        <taxon>Litchfieldella</taxon>
    </lineage>
</organism>
<comment type="subcellular location">
    <subcellularLocation>
        <location evidence="7">Cell inner membrane</location>
        <topology evidence="7">Peripheral membrane protein</topology>
    </subcellularLocation>
</comment>
<dbReference type="SMART" id="SM00382">
    <property type="entry name" value="AAA"/>
    <property type="match status" value="1"/>
</dbReference>
<proteinExistence type="inferred from homology"/>
<evidence type="ECO:0000313" key="11">
    <source>
        <dbReference type="EMBL" id="GGX87894.1"/>
    </source>
</evidence>
<name>A0ABQ2YP71_9GAMM</name>
<dbReference type="InterPro" id="IPR000644">
    <property type="entry name" value="CBS_dom"/>
</dbReference>
<sequence length="433" mass="47423">MGADTVTAGTDEKVCVEHLFKIFGADPQDTIRRIREGASKDQIYADTASVAAVADVSFSVAQGEIFVVMGLSGSGKSTLIRCINRLIEPTQGRILLDGNDIVGMDVEGLRRLRLNKLSMVFQHFALFPHKTVGENVEYGLKIRGMSARERREKAVRALEQVGLAAYADVPPDNLSGGMQQRVGLARGLAVDPEIMLMDEPFSALDPLIRRDMQDELLVLQQQLRMTIIFITHDLHEALRIGDRIAIMKDGRFVQLGTPEEIVANPADDYVSAFTRDVDRSRVFRAYMLRGDPHALSSDTTIETALERFASLGRETLFMVDEDGRPLGVVRRHDLERGGEKTALRDSLIDDFPSAQGSQELIELYTACATGLPIALVDEAGRLEGIVDPLEVFRLLGGGSEESAEQASASAASGDTERSAIQTGPLEMRRSDHG</sequence>
<dbReference type="Pfam" id="PF00005">
    <property type="entry name" value="ABC_tran"/>
    <property type="match status" value="1"/>
</dbReference>
<protein>
    <recommendedName>
        <fullName evidence="7">Quaternary amine transport ATP-binding protein</fullName>
        <ecNumber evidence="7">7.6.2.9</ecNumber>
    </recommendedName>
</protein>
<accession>A0ABQ2YP71</accession>
<evidence type="ECO:0000259" key="9">
    <source>
        <dbReference type="PROSITE" id="PS50893"/>
    </source>
</evidence>
<dbReference type="Gene3D" id="3.40.50.300">
    <property type="entry name" value="P-loop containing nucleotide triphosphate hydrolases"/>
    <property type="match status" value="1"/>
</dbReference>
<gene>
    <name evidence="11" type="primary">opuAA</name>
    <name evidence="11" type="ORF">GCM10007160_14090</name>
</gene>
<keyword evidence="3 7" id="KW-0547">Nucleotide-binding</keyword>
<dbReference type="InterPro" id="IPR027417">
    <property type="entry name" value="P-loop_NTPase"/>
</dbReference>
<evidence type="ECO:0000256" key="8">
    <source>
        <dbReference type="SAM" id="MobiDB-lite"/>
    </source>
</evidence>
<dbReference type="RefSeq" id="WP_189467608.1">
    <property type="nucleotide sequence ID" value="NZ_BMXS01000005.1"/>
</dbReference>
<feature type="compositionally biased region" description="Low complexity" evidence="8">
    <location>
        <begin position="404"/>
        <end position="413"/>
    </location>
</feature>
<evidence type="ECO:0000256" key="3">
    <source>
        <dbReference type="ARBA" id="ARBA00022741"/>
    </source>
</evidence>
<dbReference type="Gene3D" id="3.10.580.10">
    <property type="entry name" value="CBS-domain"/>
    <property type="match status" value="1"/>
</dbReference>
<evidence type="ECO:0000259" key="10">
    <source>
        <dbReference type="PROSITE" id="PS51371"/>
    </source>
</evidence>
<dbReference type="GO" id="GO:0005524">
    <property type="term" value="F:ATP binding"/>
    <property type="evidence" value="ECO:0007669"/>
    <property type="project" value="UniProtKB-KW"/>
</dbReference>
<dbReference type="NCBIfam" id="TIGR01186">
    <property type="entry name" value="proV"/>
    <property type="match status" value="1"/>
</dbReference>
<comment type="catalytic activity">
    <reaction evidence="7">
        <text>a quaternary ammonium(out) + ATP + H2O = a quaternary ammonium(in) + ADP + phosphate + H(+)</text>
        <dbReference type="Rhea" id="RHEA:11036"/>
        <dbReference type="ChEBI" id="CHEBI:15377"/>
        <dbReference type="ChEBI" id="CHEBI:15378"/>
        <dbReference type="ChEBI" id="CHEBI:30616"/>
        <dbReference type="ChEBI" id="CHEBI:35267"/>
        <dbReference type="ChEBI" id="CHEBI:43474"/>
        <dbReference type="ChEBI" id="CHEBI:456216"/>
    </reaction>
</comment>
<evidence type="ECO:0000256" key="5">
    <source>
        <dbReference type="ARBA" id="ARBA00022970"/>
    </source>
</evidence>
<evidence type="ECO:0000256" key="7">
    <source>
        <dbReference type="RuleBase" id="RU369116"/>
    </source>
</evidence>
<dbReference type="PROSITE" id="PS00211">
    <property type="entry name" value="ABC_TRANSPORTER_1"/>
    <property type="match status" value="1"/>
</dbReference>
<dbReference type="SUPFAM" id="SSF54631">
    <property type="entry name" value="CBS-domain pair"/>
    <property type="match status" value="1"/>
</dbReference>
<evidence type="ECO:0000256" key="4">
    <source>
        <dbReference type="ARBA" id="ARBA00022840"/>
    </source>
</evidence>
<dbReference type="InterPro" id="IPR003593">
    <property type="entry name" value="AAA+_ATPase"/>
</dbReference>
<dbReference type="CDD" id="cd03294">
    <property type="entry name" value="ABC_Pro_Gly_Betaine"/>
    <property type="match status" value="1"/>
</dbReference>
<keyword evidence="7" id="KW-0472">Membrane</keyword>
<dbReference type="EMBL" id="BMXS01000005">
    <property type="protein sequence ID" value="GGX87894.1"/>
    <property type="molecule type" value="Genomic_DNA"/>
</dbReference>
<dbReference type="EC" id="7.6.2.9" evidence="7"/>